<evidence type="ECO:0000313" key="1">
    <source>
        <dbReference type="EMBL" id="MET8438758.1"/>
    </source>
</evidence>
<name>A0ABV2ULP5_9ACTN</name>
<gene>
    <name evidence="1" type="ORF">ABZV61_39950</name>
</gene>
<evidence type="ECO:0000313" key="2">
    <source>
        <dbReference type="Proteomes" id="UP001550044"/>
    </source>
</evidence>
<accession>A0ABV2ULP5</accession>
<sequence>MVGFVDFQEQRFSMGQLVIIWFGLSSRNDGAAVGAVKKREGGNRRGVGRMSELDT</sequence>
<dbReference type="RefSeq" id="WP_356500124.1">
    <property type="nucleotide sequence ID" value="NZ_JBEXEF010000148.1"/>
</dbReference>
<organism evidence="1 2">
    <name type="scientific">Streptomyces sp. 900116325</name>
    <dbReference type="NCBI Taxonomy" id="3154295"/>
    <lineage>
        <taxon>Bacteria</taxon>
        <taxon>Bacillati</taxon>
        <taxon>Actinomycetota</taxon>
        <taxon>Actinomycetes</taxon>
        <taxon>Kitasatosporales</taxon>
        <taxon>Streptomycetaceae</taxon>
        <taxon>Streptomyces</taxon>
    </lineage>
</organism>
<dbReference type="Proteomes" id="UP001550044">
    <property type="component" value="Unassembled WGS sequence"/>
</dbReference>
<keyword evidence="2" id="KW-1185">Reference proteome</keyword>
<dbReference type="EMBL" id="JBEXIP010000070">
    <property type="protein sequence ID" value="MET8438758.1"/>
    <property type="molecule type" value="Genomic_DNA"/>
</dbReference>
<reference evidence="1 2" key="1">
    <citation type="submission" date="2024-06" db="EMBL/GenBank/DDBJ databases">
        <title>The Natural Products Discovery Center: Release of the First 8490 Sequenced Strains for Exploring Actinobacteria Biosynthetic Diversity.</title>
        <authorList>
            <person name="Kalkreuter E."/>
            <person name="Kautsar S.A."/>
            <person name="Yang D."/>
            <person name="Bader C.D."/>
            <person name="Teijaro C.N."/>
            <person name="Fluegel L."/>
            <person name="Davis C.M."/>
            <person name="Simpson J.R."/>
            <person name="Lauterbach L."/>
            <person name="Steele A.D."/>
            <person name="Gui C."/>
            <person name="Meng S."/>
            <person name="Li G."/>
            <person name="Viehrig K."/>
            <person name="Ye F."/>
            <person name="Su P."/>
            <person name="Kiefer A.F."/>
            <person name="Nichols A."/>
            <person name="Cepeda A.J."/>
            <person name="Yan W."/>
            <person name="Fan B."/>
            <person name="Jiang Y."/>
            <person name="Adhikari A."/>
            <person name="Zheng C.-J."/>
            <person name="Schuster L."/>
            <person name="Cowan T.M."/>
            <person name="Smanski M.J."/>
            <person name="Chevrette M.G."/>
            <person name="De Carvalho L.P.S."/>
            <person name="Shen B."/>
        </authorList>
    </citation>
    <scope>NUCLEOTIDE SEQUENCE [LARGE SCALE GENOMIC DNA]</scope>
    <source>
        <strain evidence="1 2">NPDC005137</strain>
    </source>
</reference>
<comment type="caution">
    <text evidence="1">The sequence shown here is derived from an EMBL/GenBank/DDBJ whole genome shotgun (WGS) entry which is preliminary data.</text>
</comment>
<protein>
    <submittedName>
        <fullName evidence="1">Uncharacterized protein</fullName>
    </submittedName>
</protein>
<proteinExistence type="predicted"/>